<dbReference type="PRINTS" id="PR00162">
    <property type="entry name" value="RIESKE"/>
</dbReference>
<dbReference type="PANTHER" id="PTHR13847:SF274">
    <property type="entry name" value="RIESKE 2FE-2S IRON-SULFUR PROTEIN YHFW-RELATED"/>
    <property type="match status" value="1"/>
</dbReference>
<name>A0ABZ0W6T5_9BACT</name>
<dbReference type="Pfam" id="PF00355">
    <property type="entry name" value="Rieske"/>
    <property type="match status" value="1"/>
</dbReference>
<dbReference type="Pfam" id="PF01266">
    <property type="entry name" value="DAO"/>
    <property type="match status" value="1"/>
</dbReference>
<evidence type="ECO:0000256" key="2">
    <source>
        <dbReference type="ARBA" id="ARBA00022723"/>
    </source>
</evidence>
<accession>A0ABZ0W6T5</accession>
<protein>
    <submittedName>
        <fullName evidence="8">FAD-dependent oxidoreductase</fullName>
    </submittedName>
</protein>
<dbReference type="InterPro" id="IPR006076">
    <property type="entry name" value="FAD-dep_OxRdtase"/>
</dbReference>
<dbReference type="RefSeq" id="WP_114791135.1">
    <property type="nucleotide sequence ID" value="NZ_CP139960.1"/>
</dbReference>
<feature type="domain" description="Rieske" evidence="7">
    <location>
        <begin position="419"/>
        <end position="511"/>
    </location>
</feature>
<keyword evidence="6" id="KW-0175">Coiled coil</keyword>
<proteinExistence type="predicted"/>
<dbReference type="SUPFAM" id="SSF51905">
    <property type="entry name" value="FAD/NAD(P)-binding domain"/>
    <property type="match status" value="1"/>
</dbReference>
<evidence type="ECO:0000259" key="7">
    <source>
        <dbReference type="PROSITE" id="PS51296"/>
    </source>
</evidence>
<dbReference type="InterPro" id="IPR005805">
    <property type="entry name" value="Rieske_Fe-S_prot_C"/>
</dbReference>
<evidence type="ECO:0000256" key="6">
    <source>
        <dbReference type="SAM" id="Coils"/>
    </source>
</evidence>
<dbReference type="EMBL" id="CP139960">
    <property type="protein sequence ID" value="WQD38374.1"/>
    <property type="molecule type" value="Genomic_DNA"/>
</dbReference>
<gene>
    <name evidence="8" type="ORF">U0035_22120</name>
</gene>
<organism evidence="8 9">
    <name type="scientific">Niabella yanshanensis</name>
    <dbReference type="NCBI Taxonomy" id="577386"/>
    <lineage>
        <taxon>Bacteria</taxon>
        <taxon>Pseudomonadati</taxon>
        <taxon>Bacteroidota</taxon>
        <taxon>Chitinophagia</taxon>
        <taxon>Chitinophagales</taxon>
        <taxon>Chitinophagaceae</taxon>
        <taxon>Niabella</taxon>
    </lineage>
</organism>
<feature type="coiled-coil region" evidence="6">
    <location>
        <begin position="97"/>
        <end position="124"/>
    </location>
</feature>
<reference evidence="8 9" key="1">
    <citation type="submission" date="2023-12" db="EMBL/GenBank/DDBJ databases">
        <title>Genome sequencing and assembly of bacterial species from a model synthetic community.</title>
        <authorList>
            <person name="Hogle S.L."/>
        </authorList>
    </citation>
    <scope>NUCLEOTIDE SEQUENCE [LARGE SCALE GENOMIC DNA]</scope>
    <source>
        <strain evidence="8 9">HAMBI_3031</strain>
    </source>
</reference>
<dbReference type="InterPro" id="IPR036922">
    <property type="entry name" value="Rieske_2Fe-2S_sf"/>
</dbReference>
<keyword evidence="5" id="KW-1015">Disulfide bond</keyword>
<evidence type="ECO:0000256" key="1">
    <source>
        <dbReference type="ARBA" id="ARBA00022714"/>
    </source>
</evidence>
<keyword evidence="3" id="KW-0408">Iron</keyword>
<dbReference type="PROSITE" id="PS51296">
    <property type="entry name" value="RIESKE"/>
    <property type="match status" value="1"/>
</dbReference>
<dbReference type="SUPFAM" id="SSF50022">
    <property type="entry name" value="ISP domain"/>
    <property type="match status" value="1"/>
</dbReference>
<evidence type="ECO:0000313" key="8">
    <source>
        <dbReference type="EMBL" id="WQD38374.1"/>
    </source>
</evidence>
<dbReference type="PANTHER" id="PTHR13847">
    <property type="entry name" value="SARCOSINE DEHYDROGENASE-RELATED"/>
    <property type="match status" value="1"/>
</dbReference>
<dbReference type="InterPro" id="IPR017941">
    <property type="entry name" value="Rieske_2Fe-2S"/>
</dbReference>
<evidence type="ECO:0000256" key="4">
    <source>
        <dbReference type="ARBA" id="ARBA00023014"/>
    </source>
</evidence>
<keyword evidence="2" id="KW-0479">Metal-binding</keyword>
<evidence type="ECO:0000256" key="5">
    <source>
        <dbReference type="ARBA" id="ARBA00023157"/>
    </source>
</evidence>
<dbReference type="Gene3D" id="3.30.9.10">
    <property type="entry name" value="D-Amino Acid Oxidase, subunit A, domain 2"/>
    <property type="match status" value="1"/>
</dbReference>
<keyword evidence="4" id="KW-0411">Iron-sulfur</keyword>
<dbReference type="Gene3D" id="3.50.50.60">
    <property type="entry name" value="FAD/NAD(P)-binding domain"/>
    <property type="match status" value="1"/>
</dbReference>
<dbReference type="Proteomes" id="UP001325680">
    <property type="component" value="Chromosome"/>
</dbReference>
<sequence length="511" mass="56897">MNRDGALQSAWQQEIKKFDTPPAIADVYDVAIIGAGITGITCAEKLQASNQNCIVLEAVNIGHGTTGGTTAHLNTFFDSSYDKVIRDFGKDNARLLAQAAKEAIATIKANVQKYQIDCDFEEKEAYLFATDEKQAKELDDLFEGSLEAGIDISWSDAHTFPIPFVKQARIGGQAQFHPVKYIRALAEAFVKMGGTIFEDVRVQDIEEAEDEVLVLNTTKGVIRCRHAVYATHTPPGVNLLHFRLIPWRSYVVAVRLKEGNYPDALGYDLQDPYHYYRTHTINGEQLLIAGGKDHKTGHEEDTEQFFRELEDHVQLHYDIDSVAYSWSSQYYEPVDGLPYIGHLPGGFKEVYVAAGYNGNGMIFGTLAGTILTSLIHTGDHNYKELFDPSRVKPVAGFSKFVEQGADFISSFIKDKFSTEKIRSLVELNNDQAKVVKYDGEAYAMYKDNGGQLHAVSSTCTHVHCNVVWNNAEKTWDCPCHGSRFNINGKVLNAPAVKDLSRVHLAEPDETV</sequence>
<dbReference type="Gene3D" id="2.102.10.10">
    <property type="entry name" value="Rieske [2Fe-2S] iron-sulphur domain"/>
    <property type="match status" value="1"/>
</dbReference>
<dbReference type="InterPro" id="IPR036188">
    <property type="entry name" value="FAD/NAD-bd_sf"/>
</dbReference>
<keyword evidence="1" id="KW-0001">2Fe-2S</keyword>
<evidence type="ECO:0000256" key="3">
    <source>
        <dbReference type="ARBA" id="ARBA00023004"/>
    </source>
</evidence>
<evidence type="ECO:0000313" key="9">
    <source>
        <dbReference type="Proteomes" id="UP001325680"/>
    </source>
</evidence>
<keyword evidence="9" id="KW-1185">Reference proteome</keyword>